<reference evidence="1 2" key="2">
    <citation type="submission" date="2007-09" db="EMBL/GenBank/DDBJ databases">
        <title>Draft genome sequence of Clostridium bolteae (ATCC BAA-613).</title>
        <authorList>
            <person name="Sudarsanam P."/>
            <person name="Ley R."/>
            <person name="Guruge J."/>
            <person name="Turnbaugh P.J."/>
            <person name="Mahowald M."/>
            <person name="Liep D."/>
            <person name="Gordon J."/>
        </authorList>
    </citation>
    <scope>NUCLEOTIDE SEQUENCE [LARGE SCALE GENOMIC DNA]</scope>
    <source>
        <strain evidence="2">ATCC BAA-613 / DSM 15670 / CCUG 46953 / JCM 12243 / WAL 16351</strain>
    </source>
</reference>
<evidence type="ECO:0000313" key="2">
    <source>
        <dbReference type="Proteomes" id="UP000005396"/>
    </source>
</evidence>
<dbReference type="AlphaFoldDB" id="A8RW94"/>
<organism evidence="1 2">
    <name type="scientific">Enterocloster bolteae (strain ATCC BAA-613 / DSM 15670 / CCUG 46953 / JCM 12243 / WAL 16351)</name>
    <name type="common">Clostridium bolteae</name>
    <dbReference type="NCBI Taxonomy" id="411902"/>
    <lineage>
        <taxon>Bacteria</taxon>
        <taxon>Bacillati</taxon>
        <taxon>Bacillota</taxon>
        <taxon>Clostridia</taxon>
        <taxon>Lachnospirales</taxon>
        <taxon>Lachnospiraceae</taxon>
        <taxon>Enterocloster</taxon>
    </lineage>
</organism>
<reference evidence="1 2" key="1">
    <citation type="submission" date="2007-08" db="EMBL/GenBank/DDBJ databases">
        <authorList>
            <person name="Fulton L."/>
            <person name="Clifton S."/>
            <person name="Fulton B."/>
            <person name="Xu J."/>
            <person name="Minx P."/>
            <person name="Pepin K.H."/>
            <person name="Johnson M."/>
            <person name="Thiruvilangam P."/>
            <person name="Bhonagiri V."/>
            <person name="Nash W.E."/>
            <person name="Mardis E.R."/>
            <person name="Wilson R.K."/>
        </authorList>
    </citation>
    <scope>NUCLEOTIDE SEQUENCE [LARGE SCALE GENOMIC DNA]</scope>
    <source>
        <strain evidence="2">ATCC BAA-613 / DSM 15670 / CCUG 46953 / JCM 12243 / WAL 16351</strain>
    </source>
</reference>
<protein>
    <submittedName>
        <fullName evidence="1">Uncharacterized protein</fullName>
    </submittedName>
</protein>
<dbReference type="HOGENOM" id="CLU_3214390_0_0_9"/>
<accession>A8RW94</accession>
<dbReference type="PaxDb" id="411902-CLOBOL_04511"/>
<name>A8RW94_ENTBW</name>
<evidence type="ECO:0000313" key="1">
    <source>
        <dbReference type="EMBL" id="EDP15174.1"/>
    </source>
</evidence>
<sequence length="44" mass="4494">MKKLAGPSKEGKNRGHVLTNMGETLILKTIKISGLGAAAAGAFL</sequence>
<proteinExistence type="predicted"/>
<gene>
    <name evidence="1" type="ORF">CLOBOL_04511</name>
</gene>
<dbReference type="EMBL" id="ABCC02000036">
    <property type="protein sequence ID" value="EDP15174.1"/>
    <property type="molecule type" value="Genomic_DNA"/>
</dbReference>
<comment type="caution">
    <text evidence="1">The sequence shown here is derived from an EMBL/GenBank/DDBJ whole genome shotgun (WGS) entry which is preliminary data.</text>
</comment>
<dbReference type="Proteomes" id="UP000005396">
    <property type="component" value="Unassembled WGS sequence"/>
</dbReference>